<evidence type="ECO:0008006" key="10">
    <source>
        <dbReference type="Google" id="ProtNLM"/>
    </source>
</evidence>
<dbReference type="HOGENOM" id="CLU_082523_1_0_1"/>
<keyword evidence="4" id="KW-0747">Spliceosome</keyword>
<evidence type="ECO:0000256" key="7">
    <source>
        <dbReference type="SAM" id="Coils"/>
    </source>
</evidence>
<evidence type="ECO:0000313" key="8">
    <source>
        <dbReference type="EMBL" id="EKD04857.1"/>
    </source>
</evidence>
<evidence type="ECO:0000256" key="3">
    <source>
        <dbReference type="ARBA" id="ARBA00022664"/>
    </source>
</evidence>
<dbReference type="GO" id="GO:0008380">
    <property type="term" value="P:RNA splicing"/>
    <property type="evidence" value="ECO:0007669"/>
    <property type="project" value="UniProtKB-KW"/>
</dbReference>
<reference evidence="8 9" key="1">
    <citation type="journal article" date="2012" name="Eukaryot. Cell">
        <title>Genome sequence of the Trichosporon asahii environmental strain CBS 8904.</title>
        <authorList>
            <person name="Yang R.Y."/>
            <person name="Li H.T."/>
            <person name="Zhu H."/>
            <person name="Zhou G.P."/>
            <person name="Wang M."/>
            <person name="Wang L."/>
        </authorList>
    </citation>
    <scope>NUCLEOTIDE SEQUENCE [LARGE SCALE GENOMIC DNA]</scope>
    <source>
        <strain evidence="8 9">CBS 8904</strain>
    </source>
</reference>
<keyword evidence="5" id="KW-0508">mRNA splicing</keyword>
<dbReference type="EMBL" id="AMBO01000187">
    <property type="protein sequence ID" value="EKD04857.1"/>
    <property type="molecule type" value="Genomic_DNA"/>
</dbReference>
<dbReference type="GO" id="GO:0006397">
    <property type="term" value="P:mRNA processing"/>
    <property type="evidence" value="ECO:0007669"/>
    <property type="project" value="UniProtKB-KW"/>
</dbReference>
<dbReference type="STRING" id="1220162.K1VZ59"/>
<keyword evidence="3" id="KW-0507">mRNA processing</keyword>
<organism evidence="8 9">
    <name type="scientific">Trichosporon asahii var. asahii (strain CBS 8904)</name>
    <name type="common">Yeast</name>
    <dbReference type="NCBI Taxonomy" id="1220162"/>
    <lineage>
        <taxon>Eukaryota</taxon>
        <taxon>Fungi</taxon>
        <taxon>Dikarya</taxon>
        <taxon>Basidiomycota</taxon>
        <taxon>Agaricomycotina</taxon>
        <taxon>Tremellomycetes</taxon>
        <taxon>Trichosporonales</taxon>
        <taxon>Trichosporonaceae</taxon>
        <taxon>Trichosporon</taxon>
    </lineage>
</organism>
<dbReference type="InParanoid" id="K1VZ59"/>
<feature type="coiled-coil region" evidence="7">
    <location>
        <begin position="100"/>
        <end position="134"/>
    </location>
</feature>
<gene>
    <name evidence="8" type="ORF">A1Q2_00803</name>
</gene>
<dbReference type="GO" id="GO:0071013">
    <property type="term" value="C:catalytic step 2 spliceosome"/>
    <property type="evidence" value="ECO:0007669"/>
    <property type="project" value="TreeGrafter"/>
</dbReference>
<comment type="similarity">
    <text evidence="2">Belongs to the SPF27 family.</text>
</comment>
<dbReference type="Proteomes" id="UP000006757">
    <property type="component" value="Unassembled WGS sequence"/>
</dbReference>
<dbReference type="GO" id="GO:0000974">
    <property type="term" value="C:Prp19 complex"/>
    <property type="evidence" value="ECO:0007669"/>
    <property type="project" value="TreeGrafter"/>
</dbReference>
<keyword evidence="9" id="KW-1185">Reference proteome</keyword>
<evidence type="ECO:0000256" key="1">
    <source>
        <dbReference type="ARBA" id="ARBA00004123"/>
    </source>
</evidence>
<dbReference type="GO" id="GO:0071011">
    <property type="term" value="C:precatalytic spliceosome"/>
    <property type="evidence" value="ECO:0007669"/>
    <property type="project" value="TreeGrafter"/>
</dbReference>
<evidence type="ECO:0000256" key="6">
    <source>
        <dbReference type="ARBA" id="ARBA00023242"/>
    </source>
</evidence>
<comment type="caution">
    <text evidence="8">The sequence shown here is derived from an EMBL/GenBank/DDBJ whole genome shotgun (WGS) entry which is preliminary data.</text>
</comment>
<name>K1VZ59_TRIAC</name>
<sequence length="186" mass="20810">MSGSAIDALPYIDKQVEDPGRLLRADMQKSEELSKLLANYANEPIRGIDPGRYAPPAVSDDATEEELKAAEQRGRISEGHMDLRIGVMQSYGPNAWLVRNYQLKSQLEELQGTLARVKEDVTEVNRARRVAQEEAGEHLARLEGRWQDMVSSTVQLEMACMAMEGEVAQLRRKEEQLKSEVAALEG</sequence>
<evidence type="ECO:0000313" key="9">
    <source>
        <dbReference type="Proteomes" id="UP000006757"/>
    </source>
</evidence>
<evidence type="ECO:0000256" key="5">
    <source>
        <dbReference type="ARBA" id="ARBA00023187"/>
    </source>
</evidence>
<accession>K1VZ59</accession>
<dbReference type="Pfam" id="PF05700">
    <property type="entry name" value="BCAS2"/>
    <property type="match status" value="1"/>
</dbReference>
<dbReference type="OMA" id="SAWQESI"/>
<dbReference type="PANTHER" id="PTHR13296">
    <property type="entry name" value="BCAS2 PROTEIN"/>
    <property type="match status" value="1"/>
</dbReference>
<comment type="subcellular location">
    <subcellularLocation>
        <location evidence="1">Nucleus</location>
    </subcellularLocation>
</comment>
<dbReference type="AlphaFoldDB" id="K1VZ59"/>
<evidence type="ECO:0000256" key="4">
    <source>
        <dbReference type="ARBA" id="ARBA00022728"/>
    </source>
</evidence>
<dbReference type="InterPro" id="IPR008409">
    <property type="entry name" value="SPF27"/>
</dbReference>
<proteinExistence type="inferred from homology"/>
<dbReference type="OrthoDB" id="205794at2759"/>
<evidence type="ECO:0000256" key="2">
    <source>
        <dbReference type="ARBA" id="ARBA00010788"/>
    </source>
</evidence>
<dbReference type="PANTHER" id="PTHR13296:SF0">
    <property type="entry name" value="PRE-MRNA-SPLICING FACTOR SPF27"/>
    <property type="match status" value="1"/>
</dbReference>
<protein>
    <recommendedName>
        <fullName evidence="10">Pre-mRNA-splicing factor SPF27</fullName>
    </recommendedName>
</protein>
<dbReference type="eggNOG" id="KOG3096">
    <property type="taxonomic scope" value="Eukaryota"/>
</dbReference>
<keyword evidence="7" id="KW-0175">Coiled coil</keyword>
<keyword evidence="6" id="KW-0539">Nucleus</keyword>